<feature type="transmembrane region" description="Helical" evidence="1">
    <location>
        <begin position="85"/>
        <end position="108"/>
    </location>
</feature>
<sequence>MSAPLYLFRNLHKHIRIGLFFLSVVIGLLASFGDEIRLEDRITPSLHITLQSVWYSLVFYCFVLIFERLLICIQKSQSTSGKTWLNFNVGIRSTIILASIIFICWLPYVLYLRPGVIWYDTANQLLQWFHLPNLFTQGQLSDHHPVFDTMVFGLFVQLGNLFGSGEYGIFLYTIIQAVITSAVFAYCLQYMFELGASRRLIKIAMGFVCFFPLIPLYSIGMVKESIFLPIFICFSIEHTKVVRTHGSELLHRNRLLIFLILSVLLSLTRKTGIYIVVSMCIILLFVVERKAIKRIVLTGSVTVLIVGILFPFVIFPVFNIQEGGKQEMLAIPFQQTARLMKNHGEEINEEQTHIINQILGVNTASRYNPYSSDPVKGFVWNSQKNEALGPYSRIWFSGLLDHPKTYLEAYIAMEYAWIAIPTASSPEISNRLMPVFASGTNHSFFDGHEKIGLSNNTSDRGLKIENSINRIEQTPVGMILFSRALWTTWIFAFICYEAMRARRYGRARTLATVAPYIVSYLMLWISPTSGSIEAMRYMIPQVFLFPLFITIISVHSLQKQQNSDM</sequence>
<proteinExistence type="predicted"/>
<feature type="transmembrane region" description="Helical" evidence="1">
    <location>
        <begin position="476"/>
        <end position="496"/>
    </location>
</feature>
<dbReference type="Pfam" id="PF19484">
    <property type="entry name" value="DUF6020"/>
    <property type="match status" value="1"/>
</dbReference>
<accession>A0A423UDI6</accession>
<name>A0A423UDI6_9BIFI</name>
<feature type="transmembrane region" description="Helical" evidence="1">
    <location>
        <begin position="169"/>
        <end position="188"/>
    </location>
</feature>
<reference evidence="2 3" key="1">
    <citation type="submission" date="2018-07" db="EMBL/GenBank/DDBJ databases">
        <title>The role of parmesan cheese in vectoring bovine microbiota.</title>
        <authorList>
            <person name="Lugli G.A."/>
            <person name="Milani C."/>
        </authorList>
    </citation>
    <scope>NUCLEOTIDE SEQUENCE [LARGE SCALE GENOMIC DNA]</scope>
    <source>
        <strain evidence="2 3">BMONG18</strain>
    </source>
</reference>
<evidence type="ECO:0008006" key="4">
    <source>
        <dbReference type="Google" id="ProtNLM"/>
    </source>
</evidence>
<comment type="caution">
    <text evidence="2">The sequence shown here is derived from an EMBL/GenBank/DDBJ whole genome shotgun (WGS) entry which is preliminary data.</text>
</comment>
<feature type="transmembrane region" description="Helical" evidence="1">
    <location>
        <begin position="295"/>
        <end position="318"/>
    </location>
</feature>
<evidence type="ECO:0000256" key="1">
    <source>
        <dbReference type="SAM" id="Phobius"/>
    </source>
</evidence>
<protein>
    <recommendedName>
        <fullName evidence="4">Glycosyltransferase RgtA/B/C/D-like domain-containing protein</fullName>
    </recommendedName>
</protein>
<gene>
    <name evidence="2" type="ORF">BMONG18_1023</name>
</gene>
<dbReference type="Proteomes" id="UP000285266">
    <property type="component" value="Unassembled WGS sequence"/>
</dbReference>
<feature type="transmembrane region" description="Helical" evidence="1">
    <location>
        <begin position="15"/>
        <end position="33"/>
    </location>
</feature>
<keyword evidence="1" id="KW-0472">Membrane</keyword>
<dbReference type="InterPro" id="IPR046062">
    <property type="entry name" value="DUF6020"/>
</dbReference>
<feature type="transmembrane region" description="Helical" evidence="1">
    <location>
        <begin position="53"/>
        <end position="73"/>
    </location>
</feature>
<dbReference type="EMBL" id="QRAJ01000005">
    <property type="protein sequence ID" value="ROT86733.1"/>
    <property type="molecule type" value="Genomic_DNA"/>
</dbReference>
<feature type="transmembrane region" description="Helical" evidence="1">
    <location>
        <begin position="200"/>
        <end position="220"/>
    </location>
</feature>
<keyword evidence="1" id="KW-1133">Transmembrane helix</keyword>
<dbReference type="AlphaFoldDB" id="A0A423UDI6"/>
<feature type="transmembrane region" description="Helical" evidence="1">
    <location>
        <begin position="271"/>
        <end position="288"/>
    </location>
</feature>
<feature type="transmembrane region" description="Helical" evidence="1">
    <location>
        <begin position="508"/>
        <end position="525"/>
    </location>
</feature>
<evidence type="ECO:0000313" key="2">
    <source>
        <dbReference type="EMBL" id="ROT86733.1"/>
    </source>
</evidence>
<evidence type="ECO:0000313" key="3">
    <source>
        <dbReference type="Proteomes" id="UP000285266"/>
    </source>
</evidence>
<organism evidence="2 3">
    <name type="scientific">Bifidobacterium mongoliense</name>
    <dbReference type="NCBI Taxonomy" id="518643"/>
    <lineage>
        <taxon>Bacteria</taxon>
        <taxon>Bacillati</taxon>
        <taxon>Actinomycetota</taxon>
        <taxon>Actinomycetes</taxon>
        <taxon>Bifidobacteriales</taxon>
        <taxon>Bifidobacteriaceae</taxon>
        <taxon>Bifidobacterium</taxon>
    </lineage>
</organism>
<keyword evidence="1" id="KW-0812">Transmembrane</keyword>
<feature type="transmembrane region" description="Helical" evidence="1">
    <location>
        <begin position="537"/>
        <end position="557"/>
    </location>
</feature>